<name>Q72AU9_NITV2</name>
<dbReference type="SUPFAM" id="SSF53448">
    <property type="entry name" value="Nucleotide-diphospho-sugar transferases"/>
    <property type="match status" value="1"/>
</dbReference>
<dbReference type="PANTHER" id="PTHR36529:SF1">
    <property type="entry name" value="GLYCOSYLTRANSFERASE"/>
    <property type="match status" value="1"/>
</dbReference>
<dbReference type="Gene3D" id="3.90.550.10">
    <property type="entry name" value="Spore Coat Polysaccharide Biosynthesis Protein SpsA, Chain A"/>
    <property type="match status" value="1"/>
</dbReference>
<dbReference type="PaxDb" id="882-DVU_1891"/>
<dbReference type="KEGG" id="dvu:DVU_1891"/>
<dbReference type="InterPro" id="IPR018641">
    <property type="entry name" value="Trfase_1_rSAM/seldom-assoc"/>
</dbReference>
<sequence length="253" mass="29098">MVSRPQGTTMSDTCVLFFVKYPDPGTVKTRLGEVLGHENAAALYRHFVQDLMLELGRVQADLRVMHAPGDEATARRFKEWLGPQHRYLPQVGSDLGVRMRHAFDEAFAAGYERVVLMGSDVPDYPHELVQKALDDLHQHDVVIGPANDGGYYLIGFRRDTYRPDVFDGIAWSTPEVFEVTRERLQEARCDTLRLPDWNDVDTMWDLNVLYRNNRNSSFRLTASYAALREHDELLRRYDIDLPRVDRSSREVAG</sequence>
<dbReference type="SMR" id="Q72AU9"/>
<accession>Q72AU9</accession>
<organism evidence="1 2">
    <name type="scientific">Nitratidesulfovibrio vulgaris (strain ATCC 29579 / DSM 644 / CCUG 34227 / NCIMB 8303 / VKM B-1760 / Hildenborough)</name>
    <name type="common">Desulfovibrio vulgaris</name>
    <dbReference type="NCBI Taxonomy" id="882"/>
    <lineage>
        <taxon>Bacteria</taxon>
        <taxon>Pseudomonadati</taxon>
        <taxon>Thermodesulfobacteriota</taxon>
        <taxon>Desulfovibrionia</taxon>
        <taxon>Desulfovibrionales</taxon>
        <taxon>Desulfovibrionaceae</taxon>
        <taxon>Nitratidesulfovibrio</taxon>
    </lineage>
</organism>
<dbReference type="IntAct" id="Q72AU9">
    <property type="interactions" value="2"/>
</dbReference>
<protein>
    <recommendedName>
        <fullName evidence="3">Glycosyltransferase</fullName>
    </recommendedName>
</protein>
<evidence type="ECO:0000313" key="2">
    <source>
        <dbReference type="Proteomes" id="UP000002194"/>
    </source>
</evidence>
<dbReference type="HOGENOM" id="CLU_075662_2_0_7"/>
<dbReference type="Proteomes" id="UP000002194">
    <property type="component" value="Chromosome"/>
</dbReference>
<gene>
    <name evidence="1" type="ordered locus">DVU_1891</name>
</gene>
<dbReference type="PATRIC" id="fig|882.5.peg.1734"/>
<dbReference type="EnsemblBacteria" id="AAS96367">
    <property type="protein sequence ID" value="AAS96367"/>
    <property type="gene ID" value="DVU_1891"/>
</dbReference>
<dbReference type="NCBIfam" id="TIGR04282">
    <property type="entry name" value="glyco_like_cofC"/>
    <property type="match status" value="1"/>
</dbReference>
<dbReference type="PhylomeDB" id="Q72AU9"/>
<proteinExistence type="predicted"/>
<evidence type="ECO:0008006" key="3">
    <source>
        <dbReference type="Google" id="ProtNLM"/>
    </source>
</evidence>
<dbReference type="InterPro" id="IPR029044">
    <property type="entry name" value="Nucleotide-diphossugar_trans"/>
</dbReference>
<dbReference type="OrthoDB" id="9798250at2"/>
<evidence type="ECO:0000313" key="1">
    <source>
        <dbReference type="EMBL" id="AAS96367.1"/>
    </source>
</evidence>
<dbReference type="PANTHER" id="PTHR36529">
    <property type="entry name" value="SLL1095 PROTEIN"/>
    <property type="match status" value="1"/>
</dbReference>
<keyword evidence="2" id="KW-1185">Reference proteome</keyword>
<dbReference type="Pfam" id="PF09837">
    <property type="entry name" value="DUF2064"/>
    <property type="match status" value="1"/>
</dbReference>
<dbReference type="STRING" id="882.DVU_1891"/>
<dbReference type="eggNOG" id="COG3222">
    <property type="taxonomic scope" value="Bacteria"/>
</dbReference>
<dbReference type="EMBL" id="AE017285">
    <property type="protein sequence ID" value="AAS96367.1"/>
    <property type="molecule type" value="Genomic_DNA"/>
</dbReference>
<dbReference type="AlphaFoldDB" id="Q72AU9"/>
<reference evidence="1 2" key="1">
    <citation type="journal article" date="2004" name="Nat. Biotechnol.">
        <title>The genome sequence of the anaerobic, sulfate-reducing bacterium Desulfovibrio vulgaris Hildenborough.</title>
        <authorList>
            <person name="Heidelberg J.F."/>
            <person name="Seshadri R."/>
            <person name="Haveman S.A."/>
            <person name="Hemme C.L."/>
            <person name="Paulsen I.T."/>
            <person name="Kolonay J.F."/>
            <person name="Eisen J.A."/>
            <person name="Ward N."/>
            <person name="Methe B."/>
            <person name="Brinkac L.M."/>
            <person name="Daugherty S.C."/>
            <person name="Deboy R.T."/>
            <person name="Dodson R.J."/>
            <person name="Durkin A.S."/>
            <person name="Madupu R."/>
            <person name="Nelson W.C."/>
            <person name="Sullivan S.A."/>
            <person name="Fouts D."/>
            <person name="Haft D.H."/>
            <person name="Selengut J."/>
            <person name="Peterson J.D."/>
            <person name="Davidsen T.M."/>
            <person name="Zafar N."/>
            <person name="Zhou L."/>
            <person name="Radune D."/>
            <person name="Dimitrov G."/>
            <person name="Hance M."/>
            <person name="Tran K."/>
            <person name="Khouri H."/>
            <person name="Gill J."/>
            <person name="Utterback T.R."/>
            <person name="Feldblyum T.V."/>
            <person name="Wall J.D."/>
            <person name="Voordouw G."/>
            <person name="Fraser C.M."/>
        </authorList>
    </citation>
    <scope>NUCLEOTIDE SEQUENCE [LARGE SCALE GENOMIC DNA]</scope>
    <source>
        <strain evidence="2">ATCC 29579 / DSM 644 / NCIMB 8303 / VKM B-1760 / Hildenborough</strain>
    </source>
</reference>